<gene>
    <name evidence="2" type="ORF">C7383_105143</name>
</gene>
<sequence>MPTTYTHDAFGKAVYQKLPEEIKQVIAGHKMAFLIGLHGPDLLFYYRPFEKNEVNERGHAMHEAAAAEFFRKGKARYLKDRDEELLSYLTGFICHYMLDSTCHPYIEEYMKETGAGHDELETDLDRFLMERHGFNPFRYCPAKALSPQKECVRVIVESFEGLDEGQIVKAIRSMHFYTALTVCPNPFKRKVLLTVSRAVNAEELVSGRVMMKKRSKRCMEGSAELLRLIRLAIPETVTVIEDFYETIEDESYLNCRFDRNYL</sequence>
<feature type="domain" description="Phospholipase C/D" evidence="1">
    <location>
        <begin position="6"/>
        <end position="137"/>
    </location>
</feature>
<dbReference type="AlphaFoldDB" id="A0AB73T5F1"/>
<evidence type="ECO:0000313" key="3">
    <source>
        <dbReference type="Proteomes" id="UP000245412"/>
    </source>
</evidence>
<proteinExistence type="predicted"/>
<organism evidence="2 3">
    <name type="scientific">Murimonas intestini</name>
    <dbReference type="NCBI Taxonomy" id="1337051"/>
    <lineage>
        <taxon>Bacteria</taxon>
        <taxon>Bacillati</taxon>
        <taxon>Bacillota</taxon>
        <taxon>Clostridia</taxon>
        <taxon>Lachnospirales</taxon>
        <taxon>Lachnospiraceae</taxon>
        <taxon>Murimonas</taxon>
    </lineage>
</organism>
<dbReference type="RefSeq" id="WP_109626175.1">
    <property type="nucleotide sequence ID" value="NZ_JANKBI010000003.1"/>
</dbReference>
<keyword evidence="3" id="KW-1185">Reference proteome</keyword>
<evidence type="ECO:0000259" key="1">
    <source>
        <dbReference type="Pfam" id="PF00882"/>
    </source>
</evidence>
<dbReference type="Proteomes" id="UP000245412">
    <property type="component" value="Unassembled WGS sequence"/>
</dbReference>
<dbReference type="InterPro" id="IPR029002">
    <property type="entry name" value="PLPC/GPLD1"/>
</dbReference>
<protein>
    <submittedName>
        <fullName evidence="2">Zinc dependent phospholipase C</fullName>
    </submittedName>
</protein>
<dbReference type="EMBL" id="QGGY01000005">
    <property type="protein sequence ID" value="PWJ76108.1"/>
    <property type="molecule type" value="Genomic_DNA"/>
</dbReference>
<name>A0AB73T5F1_9FIRM</name>
<dbReference type="Pfam" id="PF00882">
    <property type="entry name" value="Zn_dep_PLPC"/>
    <property type="match status" value="1"/>
</dbReference>
<evidence type="ECO:0000313" key="2">
    <source>
        <dbReference type="EMBL" id="PWJ76108.1"/>
    </source>
</evidence>
<accession>A0AB73T5F1</accession>
<comment type="caution">
    <text evidence="2">The sequence shown here is derived from an EMBL/GenBank/DDBJ whole genome shotgun (WGS) entry which is preliminary data.</text>
</comment>
<reference evidence="2 3" key="1">
    <citation type="submission" date="2018-05" db="EMBL/GenBank/DDBJ databases">
        <authorList>
            <person name="Goeker M."/>
            <person name="Huntemann M."/>
            <person name="Clum A."/>
            <person name="Pillay M."/>
            <person name="Palaniappan K."/>
            <person name="Varghese N."/>
            <person name="Mikhailova N."/>
            <person name="Stamatis D."/>
            <person name="Reddy T."/>
            <person name="Daum C."/>
            <person name="Shapiro N."/>
            <person name="Ivanova N."/>
            <person name="Kyrpides N."/>
            <person name="Woyke T."/>
        </authorList>
    </citation>
    <scope>NUCLEOTIDE SEQUENCE [LARGE SCALE GENOMIC DNA]</scope>
    <source>
        <strain evidence="2 3">DSM 26524</strain>
    </source>
</reference>